<accession>A0ABS9T7T3</accession>
<comment type="caution">
    <text evidence="1">The sequence shown here is derived from an EMBL/GenBank/DDBJ whole genome shotgun (WGS) entry which is preliminary data.</text>
</comment>
<gene>
    <name evidence="1" type="ORF">MMF94_02770</name>
</gene>
<organism evidence="1 2">
    <name type="scientific">Pseudonocardia alaniniphila</name>
    <dbReference type="NCBI Taxonomy" id="75291"/>
    <lineage>
        <taxon>Bacteria</taxon>
        <taxon>Bacillati</taxon>
        <taxon>Actinomycetota</taxon>
        <taxon>Actinomycetes</taxon>
        <taxon>Pseudonocardiales</taxon>
        <taxon>Pseudonocardiaceae</taxon>
        <taxon>Pseudonocardia</taxon>
    </lineage>
</organism>
<geneLocation type="plasmid" evidence="1">
    <name>unnamed</name>
</geneLocation>
<proteinExistence type="predicted"/>
<keyword evidence="2" id="KW-1185">Reference proteome</keyword>
<dbReference type="Proteomes" id="UP001299970">
    <property type="component" value="Unassembled WGS sequence"/>
</dbReference>
<evidence type="ECO:0000313" key="2">
    <source>
        <dbReference type="Proteomes" id="UP001299970"/>
    </source>
</evidence>
<dbReference type="RefSeq" id="WP_241034442.1">
    <property type="nucleotide sequence ID" value="NZ_BAAAJF010000034.1"/>
</dbReference>
<keyword evidence="1" id="KW-0614">Plasmid</keyword>
<dbReference type="EMBL" id="JAKXMK010000002">
    <property type="protein sequence ID" value="MCH6164595.1"/>
    <property type="molecule type" value="Genomic_DNA"/>
</dbReference>
<protein>
    <submittedName>
        <fullName evidence="1">Uncharacterized protein</fullName>
    </submittedName>
</protein>
<reference evidence="1 2" key="1">
    <citation type="submission" date="2022-03" db="EMBL/GenBank/DDBJ databases">
        <title>Pseudonocardia alaer sp. nov., a novel actinomycete isolated from reed forest soil.</title>
        <authorList>
            <person name="Wang L."/>
        </authorList>
    </citation>
    <scope>NUCLEOTIDE SEQUENCE [LARGE SCALE GENOMIC DNA]</scope>
    <source>
        <strain evidence="1 2">Y-16303</strain>
        <plasmid evidence="1">unnamed</plasmid>
    </source>
</reference>
<evidence type="ECO:0000313" key="1">
    <source>
        <dbReference type="EMBL" id="MCH6164595.1"/>
    </source>
</evidence>
<name>A0ABS9T7T3_9PSEU</name>
<sequence>MDVEPLSFGRPSGPSFRTTVVTIACGDTRAYDDAEWRDALVIVEAGEVDLECQEGGRRRFRTGNVLWLTGLGLRALHSVGAEPVVLVAVSRRDPDSDPDSP</sequence>